<dbReference type="InterPro" id="IPR039420">
    <property type="entry name" value="WalR-like"/>
</dbReference>
<evidence type="ECO:0000313" key="6">
    <source>
        <dbReference type="EMBL" id="MBD5778303.1"/>
    </source>
</evidence>
<evidence type="ECO:0000256" key="3">
    <source>
        <dbReference type="PROSITE-ProRule" id="PRU00169"/>
    </source>
</evidence>
<dbReference type="SUPFAM" id="SSF46894">
    <property type="entry name" value="C-terminal effector domain of the bipartite response regulators"/>
    <property type="match status" value="1"/>
</dbReference>
<evidence type="ECO:0000259" key="5">
    <source>
        <dbReference type="PROSITE" id="PS50110"/>
    </source>
</evidence>
<proteinExistence type="predicted"/>
<feature type="domain" description="HTH luxR-type" evidence="4">
    <location>
        <begin position="144"/>
        <end position="209"/>
    </location>
</feature>
<dbReference type="SMART" id="SM00448">
    <property type="entry name" value="REC"/>
    <property type="match status" value="1"/>
</dbReference>
<dbReference type="PRINTS" id="PR00038">
    <property type="entry name" value="HTHLUXR"/>
</dbReference>
<feature type="modified residue" description="4-aspartylphosphate" evidence="3">
    <location>
        <position position="55"/>
    </location>
</feature>
<dbReference type="GO" id="GO:0003677">
    <property type="term" value="F:DNA binding"/>
    <property type="evidence" value="ECO:0007669"/>
    <property type="project" value="UniProtKB-KW"/>
</dbReference>
<dbReference type="RefSeq" id="WP_191615438.1">
    <property type="nucleotide sequence ID" value="NZ_JACYFG010000004.1"/>
</dbReference>
<dbReference type="Gene3D" id="3.40.50.2300">
    <property type="match status" value="1"/>
</dbReference>
<evidence type="ECO:0000256" key="1">
    <source>
        <dbReference type="ARBA" id="ARBA00022553"/>
    </source>
</evidence>
<gene>
    <name evidence="6" type="ORF">IEN85_02195</name>
</gene>
<dbReference type="InterPro" id="IPR000792">
    <property type="entry name" value="Tscrpt_reg_LuxR_C"/>
</dbReference>
<dbReference type="PANTHER" id="PTHR43214">
    <property type="entry name" value="TWO-COMPONENT RESPONSE REGULATOR"/>
    <property type="match status" value="1"/>
</dbReference>
<keyword evidence="7" id="KW-1185">Reference proteome</keyword>
<dbReference type="Pfam" id="PF00196">
    <property type="entry name" value="GerE"/>
    <property type="match status" value="1"/>
</dbReference>
<protein>
    <submittedName>
        <fullName evidence="6">Response regulator transcription factor</fullName>
    </submittedName>
</protein>
<dbReference type="SUPFAM" id="SSF52172">
    <property type="entry name" value="CheY-like"/>
    <property type="match status" value="1"/>
</dbReference>
<dbReference type="InterPro" id="IPR011006">
    <property type="entry name" value="CheY-like_superfamily"/>
</dbReference>
<dbReference type="Pfam" id="PF00072">
    <property type="entry name" value="Response_reg"/>
    <property type="match status" value="1"/>
</dbReference>
<dbReference type="InterPro" id="IPR058245">
    <property type="entry name" value="NreC/VraR/RcsB-like_REC"/>
</dbReference>
<dbReference type="GO" id="GO:0000160">
    <property type="term" value="P:phosphorelay signal transduction system"/>
    <property type="evidence" value="ECO:0007669"/>
    <property type="project" value="InterPro"/>
</dbReference>
<dbReference type="Proteomes" id="UP000622317">
    <property type="component" value="Unassembled WGS sequence"/>
</dbReference>
<keyword evidence="1 3" id="KW-0597">Phosphoprotein</keyword>
<dbReference type="EMBL" id="JACYFG010000004">
    <property type="protein sequence ID" value="MBD5778303.1"/>
    <property type="molecule type" value="Genomic_DNA"/>
</dbReference>
<reference evidence="6" key="1">
    <citation type="submission" date="2020-09" db="EMBL/GenBank/DDBJ databases">
        <title>Pelagicoccus enzymogenes sp. nov. with an EPS production, isolated from marine sediment.</title>
        <authorList>
            <person name="Feng X."/>
        </authorList>
    </citation>
    <scope>NUCLEOTIDE SEQUENCE</scope>
    <source>
        <strain evidence="6">NFK12</strain>
    </source>
</reference>
<evidence type="ECO:0000259" key="4">
    <source>
        <dbReference type="PROSITE" id="PS50043"/>
    </source>
</evidence>
<dbReference type="InterPro" id="IPR001789">
    <property type="entry name" value="Sig_transdc_resp-reg_receiver"/>
</dbReference>
<dbReference type="PROSITE" id="PS50043">
    <property type="entry name" value="HTH_LUXR_2"/>
    <property type="match status" value="1"/>
</dbReference>
<accession>A0A927IG43</accession>
<dbReference type="InterPro" id="IPR016032">
    <property type="entry name" value="Sig_transdc_resp-reg_C-effctor"/>
</dbReference>
<dbReference type="CDD" id="cd06170">
    <property type="entry name" value="LuxR_C_like"/>
    <property type="match status" value="1"/>
</dbReference>
<dbReference type="PROSITE" id="PS50110">
    <property type="entry name" value="RESPONSE_REGULATORY"/>
    <property type="match status" value="1"/>
</dbReference>
<dbReference type="GO" id="GO:0006355">
    <property type="term" value="P:regulation of DNA-templated transcription"/>
    <property type="evidence" value="ECO:0007669"/>
    <property type="project" value="InterPro"/>
</dbReference>
<comment type="caution">
    <text evidence="6">The sequence shown here is derived from an EMBL/GenBank/DDBJ whole genome shotgun (WGS) entry which is preliminary data.</text>
</comment>
<evidence type="ECO:0000313" key="7">
    <source>
        <dbReference type="Proteomes" id="UP000622317"/>
    </source>
</evidence>
<feature type="domain" description="Response regulatory" evidence="5">
    <location>
        <begin position="4"/>
        <end position="120"/>
    </location>
</feature>
<dbReference type="AlphaFoldDB" id="A0A927IG43"/>
<evidence type="ECO:0000256" key="2">
    <source>
        <dbReference type="ARBA" id="ARBA00023125"/>
    </source>
</evidence>
<sequence>MSISIAIVEDNPELCEELQQVVAEEDSLKCVAACRNATSALKRLPDSLPDVVLMDIRLPDGSGIELVQKLSQQLPKTQFVMLTMYQDNKHIFDALGVGAVGYLLKDASSEEIVAAIHDAHAGKSPLSGTVARKVVTNLQSQHTPTQQSYTLTARECDVMEQVAKGLADKQIADQLGISLTTVNTHLKNIYAKLDVHSRSEAISRYFMQNG</sequence>
<organism evidence="6 7">
    <name type="scientific">Pelagicoccus enzymogenes</name>
    <dbReference type="NCBI Taxonomy" id="2773457"/>
    <lineage>
        <taxon>Bacteria</taxon>
        <taxon>Pseudomonadati</taxon>
        <taxon>Verrucomicrobiota</taxon>
        <taxon>Opitutia</taxon>
        <taxon>Puniceicoccales</taxon>
        <taxon>Pelagicoccaceae</taxon>
        <taxon>Pelagicoccus</taxon>
    </lineage>
</organism>
<name>A0A927IG43_9BACT</name>
<keyword evidence="2" id="KW-0238">DNA-binding</keyword>
<dbReference type="SMART" id="SM00421">
    <property type="entry name" value="HTH_LUXR"/>
    <property type="match status" value="1"/>
</dbReference>
<dbReference type="CDD" id="cd17535">
    <property type="entry name" value="REC_NarL-like"/>
    <property type="match status" value="1"/>
</dbReference>